<dbReference type="Pfam" id="PF16113">
    <property type="entry name" value="ECH_2"/>
    <property type="match status" value="1"/>
</dbReference>
<dbReference type="InterPro" id="IPR018376">
    <property type="entry name" value="Enoyl-CoA_hyd/isom_CS"/>
</dbReference>
<dbReference type="EC" id="3.1.2.4" evidence="3"/>
<dbReference type="InterPro" id="IPR029045">
    <property type="entry name" value="ClpP/crotonase-like_dom_sf"/>
</dbReference>
<reference evidence="8 9" key="1">
    <citation type="journal article" date="2015" name="Genome Biol. Evol.">
        <title>Phylogenomic analyses indicate that early fungi evolved digesting cell walls of algal ancestors of land plants.</title>
        <authorList>
            <person name="Chang Y."/>
            <person name="Wang S."/>
            <person name="Sekimoto S."/>
            <person name="Aerts A.L."/>
            <person name="Choi C."/>
            <person name="Clum A."/>
            <person name="LaButti K.M."/>
            <person name="Lindquist E.A."/>
            <person name="Yee Ngan C."/>
            <person name="Ohm R.A."/>
            <person name="Salamov A.A."/>
            <person name="Grigoriev I.V."/>
            <person name="Spatafora J.W."/>
            <person name="Berbee M.L."/>
        </authorList>
    </citation>
    <scope>NUCLEOTIDE SEQUENCE [LARGE SCALE GENOMIC DNA]</scope>
    <source>
        <strain evidence="8 9">NRRL 1564</strain>
    </source>
</reference>
<dbReference type="InterPro" id="IPR045004">
    <property type="entry name" value="ECH_dom"/>
</dbReference>
<evidence type="ECO:0000256" key="6">
    <source>
        <dbReference type="ARBA" id="ARBA00031181"/>
    </source>
</evidence>
<dbReference type="FunFam" id="3.90.226.10:FF:000026">
    <property type="entry name" value="3-hydroxyisobutyryl-CoA hydrolase, mitochondrial"/>
    <property type="match status" value="1"/>
</dbReference>
<evidence type="ECO:0000256" key="2">
    <source>
        <dbReference type="ARBA" id="ARBA00004173"/>
    </source>
</evidence>
<protein>
    <recommendedName>
        <fullName evidence="3">3-hydroxyisobutyryl-CoA hydrolase</fullName>
        <ecNumber evidence="3">3.1.2.4</ecNumber>
    </recommendedName>
    <alternativeName>
        <fullName evidence="6">3-hydroxyisobutyryl-coenzyme A hydrolase</fullName>
    </alternativeName>
</protein>
<dbReference type="STRING" id="763665.A0A2G5B788"/>
<name>A0A2G5B788_COERN</name>
<dbReference type="GO" id="GO:0003860">
    <property type="term" value="F:3-hydroxyisobutyryl-CoA hydrolase activity"/>
    <property type="evidence" value="ECO:0007669"/>
    <property type="project" value="UniProtKB-EC"/>
</dbReference>
<proteinExistence type="predicted"/>
<dbReference type="PROSITE" id="PS00166">
    <property type="entry name" value="ENOYL_COA_HYDRATASE"/>
    <property type="match status" value="1"/>
</dbReference>
<keyword evidence="9" id="KW-1185">Reference proteome</keyword>
<dbReference type="Gene3D" id="3.90.226.10">
    <property type="entry name" value="2-enoyl-CoA Hydratase, Chain A, domain 1"/>
    <property type="match status" value="1"/>
</dbReference>
<evidence type="ECO:0000313" key="9">
    <source>
        <dbReference type="Proteomes" id="UP000242474"/>
    </source>
</evidence>
<accession>A0A2G5B788</accession>
<evidence type="ECO:0000313" key="8">
    <source>
        <dbReference type="EMBL" id="PIA14842.1"/>
    </source>
</evidence>
<dbReference type="GO" id="GO:0006574">
    <property type="term" value="P:L-valine catabolic process"/>
    <property type="evidence" value="ECO:0007669"/>
    <property type="project" value="TreeGrafter"/>
</dbReference>
<evidence type="ECO:0000256" key="4">
    <source>
        <dbReference type="ARBA" id="ARBA00022801"/>
    </source>
</evidence>
<dbReference type="PANTHER" id="PTHR43176:SF3">
    <property type="entry name" value="3-HYDROXYISOBUTYRYL-COA HYDROLASE, MITOCHONDRIAL"/>
    <property type="match status" value="1"/>
</dbReference>
<dbReference type="CDD" id="cd06558">
    <property type="entry name" value="crotonase-like"/>
    <property type="match status" value="1"/>
</dbReference>
<feature type="domain" description="Enoyl-CoA hydratase/isomerase" evidence="7">
    <location>
        <begin position="84"/>
        <end position="417"/>
    </location>
</feature>
<dbReference type="PANTHER" id="PTHR43176">
    <property type="entry name" value="3-HYDROXYISOBUTYRYL-COA HYDROLASE-RELATED"/>
    <property type="match status" value="1"/>
</dbReference>
<dbReference type="Proteomes" id="UP000242474">
    <property type="component" value="Unassembled WGS sequence"/>
</dbReference>
<comment type="subcellular location">
    <subcellularLocation>
        <location evidence="2">Mitochondrion</location>
    </subcellularLocation>
</comment>
<keyword evidence="4" id="KW-0378">Hydrolase</keyword>
<evidence type="ECO:0000256" key="1">
    <source>
        <dbReference type="ARBA" id="ARBA00001709"/>
    </source>
</evidence>
<keyword evidence="5" id="KW-0496">Mitochondrion</keyword>
<dbReference type="GO" id="GO:0005739">
    <property type="term" value="C:mitochondrion"/>
    <property type="evidence" value="ECO:0007669"/>
    <property type="project" value="UniProtKB-SubCell"/>
</dbReference>
<comment type="catalytic activity">
    <reaction evidence="1">
        <text>3-hydroxy-2-methylpropanoyl-CoA + H2O = 3-hydroxy-2-methylpropanoate + CoA + H(+)</text>
        <dbReference type="Rhea" id="RHEA:20888"/>
        <dbReference type="ChEBI" id="CHEBI:11805"/>
        <dbReference type="ChEBI" id="CHEBI:15377"/>
        <dbReference type="ChEBI" id="CHEBI:15378"/>
        <dbReference type="ChEBI" id="CHEBI:57287"/>
        <dbReference type="ChEBI" id="CHEBI:57340"/>
        <dbReference type="EC" id="3.1.2.4"/>
    </reaction>
</comment>
<organism evidence="8 9">
    <name type="scientific">Coemansia reversa (strain ATCC 12441 / NRRL 1564)</name>
    <dbReference type="NCBI Taxonomy" id="763665"/>
    <lineage>
        <taxon>Eukaryota</taxon>
        <taxon>Fungi</taxon>
        <taxon>Fungi incertae sedis</taxon>
        <taxon>Zoopagomycota</taxon>
        <taxon>Kickxellomycotina</taxon>
        <taxon>Kickxellomycetes</taxon>
        <taxon>Kickxellales</taxon>
        <taxon>Kickxellaceae</taxon>
        <taxon>Coemansia</taxon>
    </lineage>
</organism>
<evidence type="ECO:0000256" key="5">
    <source>
        <dbReference type="ARBA" id="ARBA00023128"/>
    </source>
</evidence>
<sequence>MFALRKVPALPPSVFCVRRTQVLNTHRYFSIPAFRKRVGAPGLLMADAKSTTLSRLDGIRRMIQTEQNTEGDRHVLAVSNKTGRTLVLNRPEALNSLTLPMVQSIETQLQRWGKSALCNIVMLRSNSPKAFCAGGDVVSVVKTWKEGETTKAVKFFKDEYRMNHHIASYNKPIVAMLNGYTMGGGVGLSIHAPFRVANETTVFAMPETKIGLFPDVGASFFLPRMDGQTGVYLGMTGERLKGRDLLYAGIATHYVPSERYQMLEQRLQGLGTSDYDVVNEAIEEFVAQPEDEGIDYSLAAIRDAIDWCFQYNTVEEIVAALEQECMSNSEMHAEWAKKTLGQLSKMSPTSLKLTLELLRNGQKLNIKQALQLELRLMEKRLESHDMHEGIEALLVRKSDDAKWEPSTLEEVDMEALSAEYFDNPSNAIIEFTHRAAFTEYPHKFGLPTEKDIGEVVRGNNPQAGAFRMSREDVIQFFEKSFADKIGVRQKVDWILHIKTKLGDGNYAEWVI</sequence>
<dbReference type="EMBL" id="KZ303512">
    <property type="protein sequence ID" value="PIA14842.1"/>
    <property type="molecule type" value="Genomic_DNA"/>
</dbReference>
<gene>
    <name evidence="8" type="ORF">COEREDRAFT_82450</name>
</gene>
<dbReference type="AlphaFoldDB" id="A0A2G5B788"/>
<evidence type="ECO:0000256" key="3">
    <source>
        <dbReference type="ARBA" id="ARBA00011915"/>
    </source>
</evidence>
<evidence type="ECO:0000259" key="7">
    <source>
        <dbReference type="Pfam" id="PF16113"/>
    </source>
</evidence>
<dbReference type="OrthoDB" id="1737613at2759"/>
<dbReference type="NCBIfam" id="NF004127">
    <property type="entry name" value="PRK05617.1"/>
    <property type="match status" value="1"/>
</dbReference>
<dbReference type="InterPro" id="IPR032259">
    <property type="entry name" value="HIBYL-CoA-H"/>
</dbReference>
<dbReference type="SUPFAM" id="SSF52096">
    <property type="entry name" value="ClpP/crotonase"/>
    <property type="match status" value="1"/>
</dbReference>